<dbReference type="SUPFAM" id="SSF48452">
    <property type="entry name" value="TPR-like"/>
    <property type="match status" value="1"/>
</dbReference>
<evidence type="ECO:0000259" key="3">
    <source>
        <dbReference type="Pfam" id="PF00884"/>
    </source>
</evidence>
<dbReference type="PANTHER" id="PTHR42693:SF33">
    <property type="entry name" value="ARYLSULFATASE"/>
    <property type="match status" value="1"/>
</dbReference>
<evidence type="ECO:0000256" key="1">
    <source>
        <dbReference type="ARBA" id="ARBA00008779"/>
    </source>
</evidence>
<evidence type="ECO:0000256" key="2">
    <source>
        <dbReference type="PROSITE-ProRule" id="PRU00339"/>
    </source>
</evidence>
<keyword evidence="4" id="KW-0812">Transmembrane</keyword>
<dbReference type="InterPro" id="IPR000917">
    <property type="entry name" value="Sulfatase_N"/>
</dbReference>
<evidence type="ECO:0000313" key="4">
    <source>
        <dbReference type="EMBL" id="SUY20490.1"/>
    </source>
</evidence>
<dbReference type="RefSeq" id="WP_011860674.1">
    <property type="nucleotide sequence ID" value="NZ_BAABSG010000007.1"/>
</dbReference>
<dbReference type="AlphaFoldDB" id="A0A381I5Q9"/>
<dbReference type="GO" id="GO:0004065">
    <property type="term" value="F:arylsulfatase activity"/>
    <property type="evidence" value="ECO:0007669"/>
    <property type="project" value="TreeGrafter"/>
</dbReference>
<dbReference type="EMBL" id="UFWD01000001">
    <property type="protein sequence ID" value="SUY20490.1"/>
    <property type="molecule type" value="Genomic_DNA"/>
</dbReference>
<keyword evidence="2" id="KW-0802">TPR repeat</keyword>
<dbReference type="InterPro" id="IPR011990">
    <property type="entry name" value="TPR-like_helical_dom_sf"/>
</dbReference>
<name>A0A381I5Q9_CLODI</name>
<dbReference type="Gene3D" id="1.25.40.10">
    <property type="entry name" value="Tetratricopeptide repeat domain"/>
    <property type="match status" value="1"/>
</dbReference>
<dbReference type="PROSITE" id="PS50005">
    <property type="entry name" value="TPR"/>
    <property type="match status" value="1"/>
</dbReference>
<feature type="domain" description="Sulfatase N-terminal" evidence="3">
    <location>
        <begin position="302"/>
        <end position="587"/>
    </location>
</feature>
<accession>A0A381I5Q9</accession>
<dbReference type="InterPro" id="IPR017850">
    <property type="entry name" value="Alkaline_phosphatase_core_sf"/>
</dbReference>
<dbReference type="SMART" id="SM00028">
    <property type="entry name" value="TPR"/>
    <property type="match status" value="1"/>
</dbReference>
<dbReference type="KEGG" id="pdf:CD630DERM_02120"/>
<dbReference type="SUPFAM" id="SSF53649">
    <property type="entry name" value="Alkaline phosphatase-like"/>
    <property type="match status" value="1"/>
</dbReference>
<proteinExistence type="inferred from homology"/>
<comment type="similarity">
    <text evidence="1">Belongs to the sulfatase family.</text>
</comment>
<protein>
    <submittedName>
        <fullName evidence="4">Transmembrane sulfatase-domain protein</fullName>
    </submittedName>
</protein>
<keyword evidence="4" id="KW-0472">Membrane</keyword>
<dbReference type="Pfam" id="PF00884">
    <property type="entry name" value="Sulfatase"/>
    <property type="match status" value="1"/>
</dbReference>
<dbReference type="PANTHER" id="PTHR42693">
    <property type="entry name" value="ARYLSULFATASE FAMILY MEMBER"/>
    <property type="match status" value="1"/>
</dbReference>
<organism evidence="4">
    <name type="scientific">Clostridioides difficile</name>
    <name type="common">Peptoclostridium difficile</name>
    <dbReference type="NCBI Taxonomy" id="1496"/>
    <lineage>
        <taxon>Bacteria</taxon>
        <taxon>Bacillati</taxon>
        <taxon>Bacillota</taxon>
        <taxon>Clostridia</taxon>
        <taxon>Peptostreptococcales</taxon>
        <taxon>Peptostreptococcaceae</taxon>
        <taxon>Clostridioides</taxon>
    </lineage>
</organism>
<dbReference type="Gene3D" id="3.40.720.10">
    <property type="entry name" value="Alkaline Phosphatase, subunit A"/>
    <property type="match status" value="1"/>
</dbReference>
<dbReference type="InterPro" id="IPR050738">
    <property type="entry name" value="Sulfatase"/>
</dbReference>
<reference evidence="4" key="1">
    <citation type="submission" date="2018-06" db="EMBL/GenBank/DDBJ databases">
        <authorList>
            <consortium name="Pathogen Informatics"/>
            <person name="Doyle S."/>
        </authorList>
    </citation>
    <scope>NUCLEOTIDE SEQUENCE</scope>
    <source>
        <strain evidence="4">NCTC13307</strain>
    </source>
</reference>
<gene>
    <name evidence="4" type="ORF">NCTC13307_00186</name>
</gene>
<sequence length="687" mass="79801">MGILDEIMNQEHFDIKTSLDYINEYEKLLPFDSEIHTARAVTYFFGEEYKLAEEHIRKALKFRPNNYDNNFYLANILIAMGEYPDAIKSAVLSVTFLKHFAKIQGYDYINDKLFYYNEQVKTLIEYCIENIKDTNVLEDLKRFFGFIELSIAKFPVCFYGDKWNILVGEYLNKDLNSEYNDYICFYSDTYNNMLSDFQKKLYTVINNSEISSICPIESFKSMTAKEFSLDNGKYIIPIATTEYNQVIDFKIKNTNFKSQQVDPPGFFKYYRVNNGISLNSDKDVIIGKPIKLGFKEKNKKLVFTIFIDALSQKYLLETKYKSMPYTKAFFDKGIIFENCYSAGEWTYPSLTSVVTGLYTTNHHFLHSSAGYKYPDDIDLFSEIMKKNEYFTANISGTYALAPYSSGFRGFDRTVFKNSLGFSDSVIINDAIKHIESFKETNQFVFMSLSDVHKILDDIENYSVNYDIVNQTSLDIETSLSKRSSFVSAWQKYDEEAIKKYDVALRELDRQLKGIYDYILQNYSEEEYLISIFSDHGASFLGKDDFLLKSNITNSVLMVRGSGSASNGNTEYISNMDLIPIILKLANIEHDLSKYDCVLPKTLGGKGREFTYSESIYPGQTYKAMVNNDKYCYILETKGITDIDGTINFDEYSDSVFDKKEDKEVKDNDILEYYREIVYNHIKRNIKY</sequence>
<dbReference type="InterPro" id="IPR019734">
    <property type="entry name" value="TPR_rpt"/>
</dbReference>
<feature type="repeat" description="TPR" evidence="2">
    <location>
        <begin position="33"/>
        <end position="66"/>
    </location>
</feature>